<evidence type="ECO:0000313" key="5">
    <source>
        <dbReference type="Proteomes" id="UP001159641"/>
    </source>
</evidence>
<dbReference type="Pfam" id="PF22947">
    <property type="entry name" value="ULD_3"/>
    <property type="match status" value="1"/>
</dbReference>
<evidence type="ECO:0000256" key="1">
    <source>
        <dbReference type="ARBA" id="ARBA00005594"/>
    </source>
</evidence>
<proteinExistence type="inferred from homology"/>
<dbReference type="GO" id="GO:0004823">
    <property type="term" value="F:leucine-tRNA ligase activity"/>
    <property type="evidence" value="ECO:0007669"/>
    <property type="project" value="InterPro"/>
</dbReference>
<dbReference type="PANTHER" id="PTHR45794:SF1">
    <property type="entry name" value="LEUCINE--TRNA LIGASE, CYTOPLASMIC"/>
    <property type="match status" value="1"/>
</dbReference>
<keyword evidence="5" id="KW-1185">Reference proteome</keyword>
<sequence>MKKVMPFVTMIKENLEKMGPRVLDLQLEFEEQAVLMENIVYLTNSLELEHTEVKCASEADKVREDCCSGKPLNVFRTEPGVSVSLVNSQPFNGHFSTKIEIRQGDNRDSIIRRLMKVDRGIKDLSKVKLMRFDDPLLGPWQVPVLGKEHAEETPISEHAVFHVDPTSKKIHLTENGLWADIGDTMINMVH</sequence>
<dbReference type="PANTHER" id="PTHR45794">
    <property type="entry name" value="LEUCYL-TRNA SYNTHETASE"/>
    <property type="match status" value="1"/>
</dbReference>
<comment type="caution">
    <text evidence="4">The sequence shown here is derived from an EMBL/GenBank/DDBJ whole genome shotgun (WGS) entry which is preliminary data.</text>
</comment>
<evidence type="ECO:0000313" key="4">
    <source>
        <dbReference type="EMBL" id="KAJ8784897.1"/>
    </source>
</evidence>
<feature type="domain" description="Leucine--tRNA ligase RagD-binding" evidence="3">
    <location>
        <begin position="1"/>
        <end position="28"/>
    </location>
</feature>
<reference evidence="4 5" key="1">
    <citation type="submission" date="2022-11" db="EMBL/GenBank/DDBJ databases">
        <title>Whole genome sequence of Eschrichtius robustus ER-17-0199.</title>
        <authorList>
            <person name="Bruniche-Olsen A."/>
            <person name="Black A.N."/>
            <person name="Fields C.J."/>
            <person name="Walden K."/>
            <person name="Dewoody J.A."/>
        </authorList>
    </citation>
    <scope>NUCLEOTIDE SEQUENCE [LARGE SCALE GENOMIC DNA]</scope>
    <source>
        <strain evidence="4">ER-17-0199</strain>
        <tissue evidence="4">Blubber</tissue>
    </source>
</reference>
<name>A0AB34H115_ESCRO</name>
<comment type="similarity">
    <text evidence="1">Belongs to the class-I aminoacyl-tRNA synthetase family.</text>
</comment>
<evidence type="ECO:0000259" key="3">
    <source>
        <dbReference type="Pfam" id="PF24810"/>
    </source>
</evidence>
<dbReference type="GO" id="GO:0006429">
    <property type="term" value="P:leucyl-tRNA aminoacylation"/>
    <property type="evidence" value="ECO:0007669"/>
    <property type="project" value="InterPro"/>
</dbReference>
<dbReference type="AlphaFoldDB" id="A0AB34H115"/>
<dbReference type="EMBL" id="JAIQCJ010002030">
    <property type="protein sequence ID" value="KAJ8784897.1"/>
    <property type="molecule type" value="Genomic_DNA"/>
</dbReference>
<dbReference type="InterPro" id="IPR055416">
    <property type="entry name" value="RBD_LARS1"/>
</dbReference>
<dbReference type="InterPro" id="IPR004493">
    <property type="entry name" value="Leu-tRNA-synth_Ia_arc/euk"/>
</dbReference>
<dbReference type="Proteomes" id="UP001159641">
    <property type="component" value="Unassembled WGS sequence"/>
</dbReference>
<protein>
    <submittedName>
        <fullName evidence="4">Uncharacterized protein</fullName>
    </submittedName>
</protein>
<organism evidence="4 5">
    <name type="scientific">Eschrichtius robustus</name>
    <name type="common">California gray whale</name>
    <name type="synonym">Eschrichtius gibbosus</name>
    <dbReference type="NCBI Taxonomy" id="9764"/>
    <lineage>
        <taxon>Eukaryota</taxon>
        <taxon>Metazoa</taxon>
        <taxon>Chordata</taxon>
        <taxon>Craniata</taxon>
        <taxon>Vertebrata</taxon>
        <taxon>Euteleostomi</taxon>
        <taxon>Mammalia</taxon>
        <taxon>Eutheria</taxon>
        <taxon>Laurasiatheria</taxon>
        <taxon>Artiodactyla</taxon>
        <taxon>Whippomorpha</taxon>
        <taxon>Cetacea</taxon>
        <taxon>Mysticeti</taxon>
        <taxon>Eschrichtiidae</taxon>
        <taxon>Eschrichtius</taxon>
    </lineage>
</organism>
<evidence type="ECO:0000259" key="2">
    <source>
        <dbReference type="Pfam" id="PF22947"/>
    </source>
</evidence>
<dbReference type="InterPro" id="IPR054509">
    <property type="entry name" value="LARS1_ULD"/>
</dbReference>
<feature type="domain" description="Leucine--tRNA ligase ubiquitin-like" evidence="2">
    <location>
        <begin position="77"/>
        <end position="189"/>
    </location>
</feature>
<accession>A0AB34H115</accession>
<gene>
    <name evidence="4" type="ORF">J1605_007783</name>
</gene>
<dbReference type="Pfam" id="PF24810">
    <property type="entry name" value="RBD_LARS1"/>
    <property type="match status" value="1"/>
</dbReference>
<dbReference type="GO" id="GO:0005524">
    <property type="term" value="F:ATP binding"/>
    <property type="evidence" value="ECO:0007669"/>
    <property type="project" value="InterPro"/>
</dbReference>